<evidence type="ECO:0000313" key="2">
    <source>
        <dbReference type="EMBL" id="ABD44557.1"/>
    </source>
</evidence>
<reference evidence="2 3" key="1">
    <citation type="journal article" date="2006" name="PLoS Genet.">
        <title>Comparative genomics of emerging human ehrlichiosis agents.</title>
        <authorList>
            <person name="Dunning Hotopp J.C."/>
            <person name="Lin M."/>
            <person name="Madupu R."/>
            <person name="Crabtree J."/>
            <person name="Angiuoli S.V."/>
            <person name="Eisen J.A."/>
            <person name="Seshadri R."/>
            <person name="Ren Q."/>
            <person name="Wu M."/>
            <person name="Utterback T.R."/>
            <person name="Smith S."/>
            <person name="Lewis M."/>
            <person name="Khouri H."/>
            <person name="Zhang C."/>
            <person name="Niu H."/>
            <person name="Lin Q."/>
            <person name="Ohashi N."/>
            <person name="Zhi N."/>
            <person name="Nelson W."/>
            <person name="Brinkac L.M."/>
            <person name="Dodson R.J."/>
            <person name="Rosovitz M.J."/>
            <person name="Sundaram J."/>
            <person name="Daugherty S.C."/>
            <person name="Davidsen T."/>
            <person name="Durkin A.S."/>
            <person name="Gwinn M."/>
            <person name="Haft D.H."/>
            <person name="Selengut J.D."/>
            <person name="Sullivan S.A."/>
            <person name="Zafar N."/>
            <person name="Zhou L."/>
            <person name="Benahmed F."/>
            <person name="Forberger H."/>
            <person name="Halpin R."/>
            <person name="Mulligan S."/>
            <person name="Robinson J."/>
            <person name="White O."/>
            <person name="Rikihisa Y."/>
            <person name="Tettelin H."/>
        </authorList>
    </citation>
    <scope>NUCLEOTIDE SEQUENCE [LARGE SCALE GENOMIC DNA]</scope>
    <source>
        <strain evidence="3">ATCC CRL-10679 / Arkansas</strain>
    </source>
</reference>
<evidence type="ECO:0000256" key="1">
    <source>
        <dbReference type="SAM" id="Phobius"/>
    </source>
</evidence>
<gene>
    <name evidence="2" type="ordered locus">ECH_0752</name>
</gene>
<keyword evidence="1" id="KW-0812">Transmembrane</keyword>
<accession>Q2GG83</accession>
<name>Q2GG83_EHRCR</name>
<dbReference type="HOGENOM" id="CLU_3135120_0_0_5"/>
<dbReference type="Proteomes" id="UP000008320">
    <property type="component" value="Chromosome"/>
</dbReference>
<keyword evidence="1" id="KW-1133">Transmembrane helix</keyword>
<protein>
    <submittedName>
        <fullName evidence="2">Uncharacterized protein</fullName>
    </submittedName>
</protein>
<keyword evidence="1" id="KW-0472">Membrane</keyword>
<dbReference type="AlphaFoldDB" id="Q2GG83"/>
<organism evidence="2 3">
    <name type="scientific">Ehrlichia chaffeensis (strain ATCC CRL-10679 / Arkansas)</name>
    <dbReference type="NCBI Taxonomy" id="205920"/>
    <lineage>
        <taxon>Bacteria</taxon>
        <taxon>Pseudomonadati</taxon>
        <taxon>Pseudomonadota</taxon>
        <taxon>Alphaproteobacteria</taxon>
        <taxon>Rickettsiales</taxon>
        <taxon>Anaplasmataceae</taxon>
        <taxon>Ehrlichia</taxon>
    </lineage>
</organism>
<keyword evidence="3" id="KW-1185">Reference proteome</keyword>
<sequence>MPFFTNTPERIIFTNKNTRVILSEILPVMYYHTLPNYYAIINLIYSFFS</sequence>
<dbReference type="KEGG" id="ech:ECH_0752"/>
<proteinExistence type="predicted"/>
<dbReference type="EMBL" id="CP000236">
    <property type="protein sequence ID" value="ABD44557.1"/>
    <property type="molecule type" value="Genomic_DNA"/>
</dbReference>
<feature type="transmembrane region" description="Helical" evidence="1">
    <location>
        <begin position="29"/>
        <end position="48"/>
    </location>
</feature>
<evidence type="ECO:0000313" key="3">
    <source>
        <dbReference type="Proteomes" id="UP000008320"/>
    </source>
</evidence>